<feature type="compositionally biased region" description="Low complexity" evidence="1">
    <location>
        <begin position="122"/>
        <end position="141"/>
    </location>
</feature>
<reference evidence="2" key="1">
    <citation type="journal article" date="2020" name="Stud. Mycol.">
        <title>101 Dothideomycetes genomes: a test case for predicting lifestyles and emergence of pathogens.</title>
        <authorList>
            <person name="Haridas S."/>
            <person name="Albert R."/>
            <person name="Binder M."/>
            <person name="Bloem J."/>
            <person name="Labutti K."/>
            <person name="Salamov A."/>
            <person name="Andreopoulos B."/>
            <person name="Baker S."/>
            <person name="Barry K."/>
            <person name="Bills G."/>
            <person name="Bluhm B."/>
            <person name="Cannon C."/>
            <person name="Castanera R."/>
            <person name="Culley D."/>
            <person name="Daum C."/>
            <person name="Ezra D."/>
            <person name="Gonzalez J."/>
            <person name="Henrissat B."/>
            <person name="Kuo A."/>
            <person name="Liang C."/>
            <person name="Lipzen A."/>
            <person name="Lutzoni F."/>
            <person name="Magnuson J."/>
            <person name="Mondo S."/>
            <person name="Nolan M."/>
            <person name="Ohm R."/>
            <person name="Pangilinan J."/>
            <person name="Park H.-J."/>
            <person name="Ramirez L."/>
            <person name="Alfaro M."/>
            <person name="Sun H."/>
            <person name="Tritt A."/>
            <person name="Yoshinaga Y."/>
            <person name="Zwiers L.-H."/>
            <person name="Turgeon B."/>
            <person name="Goodwin S."/>
            <person name="Spatafora J."/>
            <person name="Crous P."/>
            <person name="Grigoriev I."/>
        </authorList>
    </citation>
    <scope>NUCLEOTIDE SEQUENCE</scope>
    <source>
        <strain evidence="2">CBS 260.36</strain>
    </source>
</reference>
<name>A0A9P4JAM3_9PEZI</name>
<evidence type="ECO:0000256" key="1">
    <source>
        <dbReference type="SAM" id="MobiDB-lite"/>
    </source>
</evidence>
<feature type="compositionally biased region" description="Polar residues" evidence="1">
    <location>
        <begin position="142"/>
        <end position="154"/>
    </location>
</feature>
<evidence type="ECO:0000313" key="3">
    <source>
        <dbReference type="Proteomes" id="UP000799439"/>
    </source>
</evidence>
<sequence length="278" mass="30053">MTTAASPKRKQPGSMTSSLTTNPIPDLSLPDIEPAASPRASDSPRTLVASQFSTMELHDPRPPPQSTHMDYTSSTPRKRARLSSPAQHSRFTLPTSPPISPAGAGVTGLNISLAPPHFGPALPSTPTTTPGTSPLKPSLPTQTVSPLHLSQQSPRKQRRRLRSPSPHPVDADLAWTAAEITGHEIDATSPDDADGLGINGVGFEASPLEEERRRDRRRAQVSEWRKREAREERRRRCERRRGEGVGENGGGSTEAGVGEEEGRGRGRGRRGVRFVGEE</sequence>
<organism evidence="2 3">
    <name type="scientific">Myriangium duriaei CBS 260.36</name>
    <dbReference type="NCBI Taxonomy" id="1168546"/>
    <lineage>
        <taxon>Eukaryota</taxon>
        <taxon>Fungi</taxon>
        <taxon>Dikarya</taxon>
        <taxon>Ascomycota</taxon>
        <taxon>Pezizomycotina</taxon>
        <taxon>Dothideomycetes</taxon>
        <taxon>Dothideomycetidae</taxon>
        <taxon>Myriangiales</taxon>
        <taxon>Myriangiaceae</taxon>
        <taxon>Myriangium</taxon>
    </lineage>
</organism>
<dbReference type="AlphaFoldDB" id="A0A9P4JAM3"/>
<accession>A0A9P4JAM3</accession>
<feature type="compositionally biased region" description="Polar residues" evidence="1">
    <location>
        <begin position="13"/>
        <end position="23"/>
    </location>
</feature>
<keyword evidence="3" id="KW-1185">Reference proteome</keyword>
<protein>
    <submittedName>
        <fullName evidence="2">Uncharacterized protein</fullName>
    </submittedName>
</protein>
<feature type="compositionally biased region" description="Basic and acidic residues" evidence="1">
    <location>
        <begin position="209"/>
        <end position="244"/>
    </location>
</feature>
<proteinExistence type="predicted"/>
<feature type="compositionally biased region" description="Polar residues" evidence="1">
    <location>
        <begin position="84"/>
        <end position="94"/>
    </location>
</feature>
<evidence type="ECO:0000313" key="2">
    <source>
        <dbReference type="EMBL" id="KAF2155359.1"/>
    </source>
</evidence>
<dbReference type="EMBL" id="ML996083">
    <property type="protein sequence ID" value="KAF2155359.1"/>
    <property type="molecule type" value="Genomic_DNA"/>
</dbReference>
<feature type="region of interest" description="Disordered" evidence="1">
    <location>
        <begin position="1"/>
        <end position="278"/>
    </location>
</feature>
<dbReference type="OrthoDB" id="5391950at2759"/>
<feature type="compositionally biased region" description="Polar residues" evidence="1">
    <location>
        <begin position="66"/>
        <end position="75"/>
    </location>
</feature>
<gene>
    <name evidence="2" type="ORF">K461DRAFT_311624</name>
</gene>
<comment type="caution">
    <text evidence="2">The sequence shown here is derived from an EMBL/GenBank/DDBJ whole genome shotgun (WGS) entry which is preliminary data.</text>
</comment>
<dbReference type="Proteomes" id="UP000799439">
    <property type="component" value="Unassembled WGS sequence"/>
</dbReference>